<dbReference type="RefSeq" id="XP_062785383.1">
    <property type="nucleotide sequence ID" value="XM_062929332.1"/>
</dbReference>
<name>A0AAX4IY42_9PEZI</name>
<dbReference type="AlphaFoldDB" id="A0AAX4IY42"/>
<organism evidence="1 2">
    <name type="scientific">Colletotrichum destructivum</name>
    <dbReference type="NCBI Taxonomy" id="34406"/>
    <lineage>
        <taxon>Eukaryota</taxon>
        <taxon>Fungi</taxon>
        <taxon>Dikarya</taxon>
        <taxon>Ascomycota</taxon>
        <taxon>Pezizomycotina</taxon>
        <taxon>Sordariomycetes</taxon>
        <taxon>Hypocreomycetidae</taxon>
        <taxon>Glomerellales</taxon>
        <taxon>Glomerellaceae</taxon>
        <taxon>Colletotrichum</taxon>
        <taxon>Colletotrichum destructivum species complex</taxon>
    </lineage>
</organism>
<accession>A0AAX4IY42</accession>
<evidence type="ECO:0000313" key="2">
    <source>
        <dbReference type="Proteomes" id="UP001322277"/>
    </source>
</evidence>
<evidence type="ECO:0000313" key="1">
    <source>
        <dbReference type="EMBL" id="WQF88162.1"/>
    </source>
</evidence>
<sequence>MLTRGESGFWDAPSTKVDCPARTGCVHRCTRTPIQPNTSSSMEWQPWRVEAGLRRLRAAVANRAPVNLSGILELELEPELEPELELERTEGRKAKLSSLPYKKYKYRLDEGRATHRIASHHQPVQSSRERGLCGLWISTSTTAMSVSVQKANGNLSEAATNPMKPRP</sequence>
<proteinExistence type="predicted"/>
<protein>
    <submittedName>
        <fullName evidence="1">Uncharacterized protein</fullName>
    </submittedName>
</protein>
<dbReference type="KEGG" id="cdet:87949676"/>
<dbReference type="EMBL" id="CP137313">
    <property type="protein sequence ID" value="WQF88162.1"/>
    <property type="molecule type" value="Genomic_DNA"/>
</dbReference>
<gene>
    <name evidence="1" type="ORF">CDEST_13176</name>
</gene>
<reference evidence="2" key="1">
    <citation type="journal article" date="2023" name="bioRxiv">
        <title>Complete genome of the Medicago anthracnose fungus, Colletotrichum destructivum, reveals a mini-chromosome-like region within a core chromosome.</title>
        <authorList>
            <person name="Lapalu N."/>
            <person name="Simon A."/>
            <person name="Lu A."/>
            <person name="Plaumann P.-L."/>
            <person name="Amselem J."/>
            <person name="Pigne S."/>
            <person name="Auger A."/>
            <person name="Koch C."/>
            <person name="Dallery J.-F."/>
            <person name="O'Connell R.J."/>
        </authorList>
    </citation>
    <scope>NUCLEOTIDE SEQUENCE [LARGE SCALE GENOMIC DNA]</scope>
    <source>
        <strain evidence="2">CBS 520.97</strain>
    </source>
</reference>
<keyword evidence="2" id="KW-1185">Reference proteome</keyword>
<dbReference type="GeneID" id="87949676"/>
<dbReference type="Proteomes" id="UP001322277">
    <property type="component" value="Chromosome 9"/>
</dbReference>